<dbReference type="InterPro" id="IPR041988">
    <property type="entry name" value="Ribosomal_uL24_KOW"/>
</dbReference>
<evidence type="ECO:0000256" key="6">
    <source>
        <dbReference type="ARBA" id="ARBA00022980"/>
    </source>
</evidence>
<dbReference type="Gene3D" id="2.30.30.30">
    <property type="match status" value="1"/>
</dbReference>
<dbReference type="HAMAP" id="MF_01326_B">
    <property type="entry name" value="Ribosomal_uL24_B"/>
    <property type="match status" value="1"/>
</dbReference>
<dbReference type="InterPro" id="IPR003256">
    <property type="entry name" value="Ribosomal_uL24"/>
</dbReference>
<dbReference type="PANTHER" id="PTHR12903">
    <property type="entry name" value="MITOCHONDRIAL RIBOSOMAL PROTEIN L24"/>
    <property type="match status" value="1"/>
</dbReference>
<comment type="similarity">
    <text evidence="2 10 11">Belongs to the universal ribosomal protein uL24 family.</text>
</comment>
<evidence type="ECO:0000256" key="11">
    <source>
        <dbReference type="RuleBase" id="RU003477"/>
    </source>
</evidence>
<organism evidence="14 15">
    <name type="scientific">Bacillus pumilus</name>
    <name type="common">Bacillus mesentericus</name>
    <dbReference type="NCBI Taxonomy" id="1408"/>
    <lineage>
        <taxon>Bacteria</taxon>
        <taxon>Bacillati</taxon>
        <taxon>Bacillota</taxon>
        <taxon>Bacilli</taxon>
        <taxon>Bacillales</taxon>
        <taxon>Bacillaceae</taxon>
        <taxon>Bacillus</taxon>
    </lineage>
</organism>
<dbReference type="SUPFAM" id="SSF50104">
    <property type="entry name" value="Translation proteins SH3-like domain"/>
    <property type="match status" value="1"/>
</dbReference>
<evidence type="ECO:0000256" key="3">
    <source>
        <dbReference type="ARBA" id="ARBA00011838"/>
    </source>
</evidence>
<dbReference type="CDD" id="cd06089">
    <property type="entry name" value="KOW_RPL26"/>
    <property type="match status" value="1"/>
</dbReference>
<name>A0A2A5J1X2_BACPU</name>
<evidence type="ECO:0000256" key="7">
    <source>
        <dbReference type="ARBA" id="ARBA00023274"/>
    </source>
</evidence>
<comment type="function">
    <text evidence="1 10">One of two assembly initiator proteins, it binds directly to the 5'-end of the 23S rRNA, where it nucleates assembly of the 50S subunit.</text>
</comment>
<keyword evidence="4 10" id="KW-0699">rRNA-binding</keyword>
<evidence type="ECO:0000256" key="4">
    <source>
        <dbReference type="ARBA" id="ARBA00022730"/>
    </source>
</evidence>
<dbReference type="InterPro" id="IPR005824">
    <property type="entry name" value="KOW"/>
</dbReference>
<protein>
    <recommendedName>
        <fullName evidence="8 10">Large ribosomal subunit protein uL24</fullName>
    </recommendedName>
</protein>
<sequence>MHVKKGDKVVVISGKDKGKQGVILAAFPKNDRVLVEGINLVKKHSKPTQANPQGGISEQEAPIHVSNVMPLDPKTGEVTRIGYKVEDGKKVRVAKKSGQVLDK</sequence>
<dbReference type="Pfam" id="PF17136">
    <property type="entry name" value="ribosomal_L24"/>
    <property type="match status" value="1"/>
</dbReference>
<dbReference type="Pfam" id="PF00467">
    <property type="entry name" value="KOW"/>
    <property type="match status" value="1"/>
</dbReference>
<comment type="caution">
    <text evidence="14">The sequence shown here is derived from an EMBL/GenBank/DDBJ whole genome shotgun (WGS) entry which is preliminary data.</text>
</comment>
<dbReference type="GO" id="GO:0006412">
    <property type="term" value="P:translation"/>
    <property type="evidence" value="ECO:0007669"/>
    <property type="project" value="UniProtKB-UniRule"/>
</dbReference>
<dbReference type="FunFam" id="2.30.30.30:FF:000004">
    <property type="entry name" value="50S ribosomal protein L24"/>
    <property type="match status" value="1"/>
</dbReference>
<dbReference type="GO" id="GO:0003735">
    <property type="term" value="F:structural constituent of ribosome"/>
    <property type="evidence" value="ECO:0007669"/>
    <property type="project" value="InterPro"/>
</dbReference>
<feature type="domain" description="KOW" evidence="13">
    <location>
        <begin position="2"/>
        <end position="29"/>
    </location>
</feature>
<dbReference type="InterPro" id="IPR008991">
    <property type="entry name" value="Translation_prot_SH3-like_sf"/>
</dbReference>
<evidence type="ECO:0000256" key="2">
    <source>
        <dbReference type="ARBA" id="ARBA00010618"/>
    </source>
</evidence>
<evidence type="ECO:0000256" key="10">
    <source>
        <dbReference type="HAMAP-Rule" id="MF_01326"/>
    </source>
</evidence>
<dbReference type="PROSITE" id="PS01108">
    <property type="entry name" value="RIBOSOMAL_L24"/>
    <property type="match status" value="1"/>
</dbReference>
<reference evidence="14 15" key="1">
    <citation type="submission" date="2017-06" db="EMBL/GenBank/DDBJ databases">
        <title>Draft Genome Sequence of Bacillus sp Strain 36R Isolated from saline sediment at Atanasia, Sonora, Mexico.</title>
        <authorList>
            <person name="Sanchez Diaz R."/>
            <person name="Quiroz Macias M.E."/>
            <person name="Ibarra Gamez J.C."/>
            <person name="Enciso Ibarra J."/>
            <person name="Gomez Gil B."/>
            <person name="Galaviz Silva L."/>
        </authorList>
    </citation>
    <scope>NUCLEOTIDE SEQUENCE [LARGE SCALE GENOMIC DNA]</scope>
    <source>
        <strain evidence="14 15">36R_ATNSAL</strain>
    </source>
</reference>
<dbReference type="OrthoDB" id="9807419at2"/>
<dbReference type="InterPro" id="IPR005825">
    <property type="entry name" value="Ribosomal_uL24_CS"/>
</dbReference>
<evidence type="ECO:0000256" key="1">
    <source>
        <dbReference type="ARBA" id="ARBA00004072"/>
    </source>
</evidence>
<gene>
    <name evidence="10" type="primary">rplX</name>
    <name evidence="14" type="ORF">CEY02_00635</name>
</gene>
<dbReference type="InterPro" id="IPR057264">
    <property type="entry name" value="Ribosomal_uL24_C"/>
</dbReference>
<feature type="region of interest" description="Disordered" evidence="12">
    <location>
        <begin position="44"/>
        <end position="71"/>
    </location>
</feature>
<keyword evidence="5 10" id="KW-0694">RNA-binding</keyword>
<proteinExistence type="inferred from homology"/>
<evidence type="ECO:0000256" key="8">
    <source>
        <dbReference type="ARBA" id="ARBA00035206"/>
    </source>
</evidence>
<evidence type="ECO:0000256" key="5">
    <source>
        <dbReference type="ARBA" id="ARBA00022884"/>
    </source>
</evidence>
<evidence type="ECO:0000313" key="15">
    <source>
        <dbReference type="Proteomes" id="UP000228754"/>
    </source>
</evidence>
<dbReference type="GO" id="GO:0005840">
    <property type="term" value="C:ribosome"/>
    <property type="evidence" value="ECO:0007669"/>
    <property type="project" value="UniProtKB-KW"/>
</dbReference>
<dbReference type="GO" id="GO:0019843">
    <property type="term" value="F:rRNA binding"/>
    <property type="evidence" value="ECO:0007669"/>
    <property type="project" value="UniProtKB-UniRule"/>
</dbReference>
<dbReference type="GO" id="GO:1990904">
    <property type="term" value="C:ribonucleoprotein complex"/>
    <property type="evidence" value="ECO:0007669"/>
    <property type="project" value="UniProtKB-KW"/>
</dbReference>
<evidence type="ECO:0000313" key="14">
    <source>
        <dbReference type="EMBL" id="PCK23588.1"/>
    </source>
</evidence>
<evidence type="ECO:0000256" key="9">
    <source>
        <dbReference type="ARBA" id="ARBA00058688"/>
    </source>
</evidence>
<accession>A0A2A5J1X2</accession>
<keyword evidence="6 10" id="KW-0689">Ribosomal protein</keyword>
<dbReference type="SMART" id="SM00739">
    <property type="entry name" value="KOW"/>
    <property type="match status" value="1"/>
</dbReference>
<evidence type="ECO:0000256" key="12">
    <source>
        <dbReference type="SAM" id="MobiDB-lite"/>
    </source>
</evidence>
<dbReference type="InterPro" id="IPR014722">
    <property type="entry name" value="Rib_uL2_dom2"/>
</dbReference>
<dbReference type="EMBL" id="NKHG01000004">
    <property type="protein sequence ID" value="PCK23588.1"/>
    <property type="molecule type" value="Genomic_DNA"/>
</dbReference>
<comment type="subunit">
    <text evidence="3 10">Part of the 50S ribosomal subunit.</text>
</comment>
<keyword evidence="7 10" id="KW-0687">Ribonucleoprotein</keyword>
<dbReference type="NCBIfam" id="TIGR01079">
    <property type="entry name" value="rplX_bact"/>
    <property type="match status" value="1"/>
</dbReference>
<evidence type="ECO:0000259" key="13">
    <source>
        <dbReference type="SMART" id="SM00739"/>
    </source>
</evidence>
<dbReference type="AlphaFoldDB" id="A0A2A5J1X2"/>
<dbReference type="Proteomes" id="UP000228754">
    <property type="component" value="Unassembled WGS sequence"/>
</dbReference>
<feature type="compositionally biased region" description="Polar residues" evidence="12">
    <location>
        <begin position="47"/>
        <end position="56"/>
    </location>
</feature>
<comment type="function">
    <text evidence="9 10">One of the proteins that surrounds the polypeptide exit tunnel on the outside of the subunit.</text>
</comment>